<feature type="transmembrane region" description="Helical" evidence="6">
    <location>
        <begin position="248"/>
        <end position="266"/>
    </location>
</feature>
<proteinExistence type="predicted"/>
<dbReference type="Pfam" id="PF13520">
    <property type="entry name" value="AA_permease_2"/>
    <property type="match status" value="1"/>
</dbReference>
<sequence>MTAEKILPAAERGSIDTSPAGTLARGKLGTIDLVAQSLAVGPITSAALLGGIIAAKGGSAGPLYLIVVLLGILGLGAVLVMFARRYTSAGVMYEYVGRTLGPTAGISTAGFYYLAYIILGGPTMLIGAGVLGHDLMVAYADVDVPFWLISLGVLLFVTLVNIRGVDLSVRAQLTIFVLSVVPYLIIAVTVIAKGGADGNTAVVLDPTAPTAGQFLPTFIFCALLFVGVESSASLGEEAKDARKSIPRAIIATILIVAGFCLLMQYAGTIGFGADNVAQDWASDPLGLSTLGTTYVGDWIAPLAQLGLVLDMVAVAIGFMVASSRGIFALSRGSLLPRSASRLSRWQTPTTGIGVFATVSILGIALVALISSRTDMNPYVGFAVGATFGGLLVMSAYFVLIIAAIKLLLEREWHTAGWIAVAAAVLTVGAGIAGSIFPLPADESRYGVFAALVLVVLCIGWGVYHGIGKRHTLPELAVAENDLAPTDVPRAHIL</sequence>
<evidence type="ECO:0000256" key="6">
    <source>
        <dbReference type="SAM" id="Phobius"/>
    </source>
</evidence>
<feature type="transmembrane region" description="Helical" evidence="6">
    <location>
        <begin position="381"/>
        <end position="408"/>
    </location>
</feature>
<keyword evidence="3 6" id="KW-0812">Transmembrane</keyword>
<evidence type="ECO:0000256" key="4">
    <source>
        <dbReference type="ARBA" id="ARBA00022989"/>
    </source>
</evidence>
<dbReference type="Gene3D" id="1.20.1740.10">
    <property type="entry name" value="Amino acid/polyamine transporter I"/>
    <property type="match status" value="1"/>
</dbReference>
<keyword evidence="8" id="KW-1185">Reference proteome</keyword>
<dbReference type="RefSeq" id="WP_269604240.1">
    <property type="nucleotide sequence ID" value="NZ_JAPWIJ010000004.1"/>
</dbReference>
<dbReference type="PANTHER" id="PTHR42770:SF7">
    <property type="entry name" value="MEMBRANE PROTEIN"/>
    <property type="match status" value="1"/>
</dbReference>
<dbReference type="PANTHER" id="PTHR42770">
    <property type="entry name" value="AMINO ACID TRANSPORTER-RELATED"/>
    <property type="match status" value="1"/>
</dbReference>
<feature type="transmembrane region" description="Helical" evidence="6">
    <location>
        <begin position="211"/>
        <end position="228"/>
    </location>
</feature>
<feature type="transmembrane region" description="Helical" evidence="6">
    <location>
        <begin position="173"/>
        <end position="191"/>
    </location>
</feature>
<feature type="transmembrane region" description="Helical" evidence="6">
    <location>
        <begin position="350"/>
        <end position="369"/>
    </location>
</feature>
<feature type="transmembrane region" description="Helical" evidence="6">
    <location>
        <begin position="33"/>
        <end position="55"/>
    </location>
</feature>
<evidence type="ECO:0000256" key="1">
    <source>
        <dbReference type="ARBA" id="ARBA00004651"/>
    </source>
</evidence>
<dbReference type="EMBL" id="JAPWIJ010000004">
    <property type="protein sequence ID" value="MCZ4519149.1"/>
    <property type="molecule type" value="Genomic_DNA"/>
</dbReference>
<dbReference type="InterPro" id="IPR002293">
    <property type="entry name" value="AA/rel_permease1"/>
</dbReference>
<dbReference type="Proteomes" id="UP001081071">
    <property type="component" value="Unassembled WGS sequence"/>
</dbReference>
<dbReference type="InterPro" id="IPR050367">
    <property type="entry name" value="APC_superfamily"/>
</dbReference>
<feature type="transmembrane region" description="Helical" evidence="6">
    <location>
        <begin position="61"/>
        <end position="83"/>
    </location>
</feature>
<keyword evidence="5 6" id="KW-0472">Membrane</keyword>
<protein>
    <submittedName>
        <fullName evidence="7">APC family permease</fullName>
    </submittedName>
</protein>
<feature type="transmembrane region" description="Helical" evidence="6">
    <location>
        <begin position="415"/>
        <end position="439"/>
    </location>
</feature>
<feature type="transmembrane region" description="Helical" evidence="6">
    <location>
        <begin position="307"/>
        <end position="329"/>
    </location>
</feature>
<evidence type="ECO:0000313" key="7">
    <source>
        <dbReference type="EMBL" id="MCZ4519149.1"/>
    </source>
</evidence>
<gene>
    <name evidence="7" type="ORF">O4220_11545</name>
</gene>
<evidence type="ECO:0000256" key="5">
    <source>
        <dbReference type="ARBA" id="ARBA00023136"/>
    </source>
</evidence>
<feature type="transmembrane region" description="Helical" evidence="6">
    <location>
        <begin position="144"/>
        <end position="161"/>
    </location>
</feature>
<keyword evidence="4 6" id="KW-1133">Transmembrane helix</keyword>
<comment type="caution">
    <text evidence="7">The sequence shown here is derived from an EMBL/GenBank/DDBJ whole genome shotgun (WGS) entry which is preliminary data.</text>
</comment>
<accession>A0ABT4MDS7</accession>
<reference evidence="7" key="1">
    <citation type="submission" date="2022-12" db="EMBL/GenBank/DDBJ databases">
        <authorList>
            <person name="Krivoruchko A.V."/>
            <person name="Elkin A."/>
        </authorList>
    </citation>
    <scope>NUCLEOTIDE SEQUENCE</scope>
    <source>
        <strain evidence="7">IEGM 1391</strain>
    </source>
</reference>
<evidence type="ECO:0000256" key="3">
    <source>
        <dbReference type="ARBA" id="ARBA00022692"/>
    </source>
</evidence>
<feature type="transmembrane region" description="Helical" evidence="6">
    <location>
        <begin position="111"/>
        <end position="132"/>
    </location>
</feature>
<keyword evidence="2" id="KW-1003">Cell membrane</keyword>
<organism evidence="7 8">
    <name type="scientific">Rhodococcus ruber</name>
    <dbReference type="NCBI Taxonomy" id="1830"/>
    <lineage>
        <taxon>Bacteria</taxon>
        <taxon>Bacillati</taxon>
        <taxon>Actinomycetota</taxon>
        <taxon>Actinomycetes</taxon>
        <taxon>Mycobacteriales</taxon>
        <taxon>Nocardiaceae</taxon>
        <taxon>Rhodococcus</taxon>
    </lineage>
</organism>
<dbReference type="PIRSF" id="PIRSF006060">
    <property type="entry name" value="AA_transporter"/>
    <property type="match status" value="1"/>
</dbReference>
<evidence type="ECO:0000313" key="8">
    <source>
        <dbReference type="Proteomes" id="UP001081071"/>
    </source>
</evidence>
<evidence type="ECO:0000256" key="2">
    <source>
        <dbReference type="ARBA" id="ARBA00022475"/>
    </source>
</evidence>
<feature type="transmembrane region" description="Helical" evidence="6">
    <location>
        <begin position="445"/>
        <end position="463"/>
    </location>
</feature>
<name>A0ABT4MDS7_9NOCA</name>
<comment type="subcellular location">
    <subcellularLocation>
        <location evidence="1">Cell membrane</location>
        <topology evidence="1">Multi-pass membrane protein</topology>
    </subcellularLocation>
</comment>